<protein>
    <recommendedName>
        <fullName evidence="6">Mutator family transposase</fullName>
    </recommendedName>
</protein>
<comment type="caution">
    <text evidence="7">The sequence shown here is derived from an EMBL/GenBank/DDBJ whole genome shotgun (WGS) entry which is preliminary data.</text>
</comment>
<reference evidence="7 8" key="1">
    <citation type="submission" date="2017-07" db="EMBL/GenBank/DDBJ databases">
        <title>A draft genome sequence of Komagataeibacter sp. T5K1.</title>
        <authorList>
            <person name="Skraban J."/>
            <person name="Cleenwerck I."/>
            <person name="Vandamme P."/>
            <person name="Trcek J."/>
        </authorList>
    </citation>
    <scope>NUCLEOTIDE SEQUENCE [LARGE SCALE GENOMIC DNA]</scope>
    <source>
        <strain evidence="7 8">T5K1</strain>
    </source>
</reference>
<proteinExistence type="inferred from homology"/>
<dbReference type="PANTHER" id="PTHR33217:SF5">
    <property type="entry name" value="MUTATOR FAMILY TRANSPOSASE"/>
    <property type="match status" value="1"/>
</dbReference>
<dbReference type="InterPro" id="IPR001207">
    <property type="entry name" value="Transposase_mutator"/>
</dbReference>
<evidence type="ECO:0000313" key="8">
    <source>
        <dbReference type="Proteomes" id="UP000247609"/>
    </source>
</evidence>
<evidence type="ECO:0000256" key="2">
    <source>
        <dbReference type="ARBA" id="ARBA00010961"/>
    </source>
</evidence>
<evidence type="ECO:0000256" key="5">
    <source>
        <dbReference type="ARBA" id="ARBA00023172"/>
    </source>
</evidence>
<dbReference type="PANTHER" id="PTHR33217">
    <property type="entry name" value="TRANSPOSASE FOR INSERTION SEQUENCE ELEMENT IS1081"/>
    <property type="match status" value="1"/>
</dbReference>
<accession>A0A318Q625</accession>
<organism evidence="7 8">
    <name type="scientific">Novacetimonas pomaceti</name>
    <dbReference type="NCBI Taxonomy" id="2021998"/>
    <lineage>
        <taxon>Bacteria</taxon>
        <taxon>Pseudomonadati</taxon>
        <taxon>Pseudomonadota</taxon>
        <taxon>Alphaproteobacteria</taxon>
        <taxon>Acetobacterales</taxon>
        <taxon>Acetobacteraceae</taxon>
        <taxon>Novacetimonas</taxon>
    </lineage>
</organism>
<evidence type="ECO:0000256" key="1">
    <source>
        <dbReference type="ARBA" id="ARBA00002190"/>
    </source>
</evidence>
<keyword evidence="6" id="KW-0814">Transposable element</keyword>
<evidence type="ECO:0000313" key="7">
    <source>
        <dbReference type="EMBL" id="PYD74315.1"/>
    </source>
</evidence>
<dbReference type="EMBL" id="NOXG01000118">
    <property type="protein sequence ID" value="PYD74315.1"/>
    <property type="molecule type" value="Genomic_DNA"/>
</dbReference>
<keyword evidence="5 6" id="KW-0233">DNA recombination</keyword>
<dbReference type="GO" id="GO:0003677">
    <property type="term" value="F:DNA binding"/>
    <property type="evidence" value="ECO:0007669"/>
    <property type="project" value="UniProtKB-UniRule"/>
</dbReference>
<evidence type="ECO:0000256" key="3">
    <source>
        <dbReference type="ARBA" id="ARBA00022578"/>
    </source>
</evidence>
<keyword evidence="3 6" id="KW-0815">Transposition</keyword>
<feature type="non-terminal residue" evidence="7">
    <location>
        <position position="1"/>
    </location>
</feature>
<dbReference type="GO" id="GO:0004803">
    <property type="term" value="F:transposase activity"/>
    <property type="evidence" value="ECO:0007669"/>
    <property type="project" value="UniProtKB-UniRule"/>
</dbReference>
<keyword evidence="4 6" id="KW-0238">DNA-binding</keyword>
<evidence type="ECO:0000256" key="4">
    <source>
        <dbReference type="ARBA" id="ARBA00023125"/>
    </source>
</evidence>
<gene>
    <name evidence="7" type="ORF">CFR71_15780</name>
</gene>
<feature type="non-terminal residue" evidence="7">
    <location>
        <position position="241"/>
    </location>
</feature>
<comment type="function">
    <text evidence="1 6">Required for the transposition of the insertion element.</text>
</comment>
<dbReference type="Proteomes" id="UP000247609">
    <property type="component" value="Unassembled WGS sequence"/>
</dbReference>
<dbReference type="Pfam" id="PF00872">
    <property type="entry name" value="Transposase_mut"/>
    <property type="match status" value="1"/>
</dbReference>
<dbReference type="NCBIfam" id="NF033543">
    <property type="entry name" value="transpos_IS256"/>
    <property type="match status" value="1"/>
</dbReference>
<dbReference type="RefSeq" id="WP_110532260.1">
    <property type="nucleotide sequence ID" value="NZ_NOXG01000118.1"/>
</dbReference>
<name>A0A318Q625_9PROT</name>
<dbReference type="GO" id="GO:0006313">
    <property type="term" value="P:DNA transposition"/>
    <property type="evidence" value="ECO:0007669"/>
    <property type="project" value="UniProtKB-UniRule"/>
</dbReference>
<comment type="similarity">
    <text evidence="2 6">Belongs to the transposase mutator family.</text>
</comment>
<sequence length="241" mass="26809">NRRNGSTTKVLKGQDGAFPVTVPRDRDSSFEPELIKKGQTRIDGIDDRIIGLYAAGLTVRDIQTHLLDLYGLKVSPDLISRVTDAVLDEVREWQGRALDRMYPIVIFDALRVKIRDADSRTVKNKAVYVALGVTREGVREVLGLWIAENEGAKFWLSVMNELKNRGIQDILIAVVDGLKGFPEAITAAFPEAMVQTCIVHLVRHSLNFCSWKDRKAVAADLRRIYGAATADMAAAELDAFE</sequence>
<dbReference type="PROSITE" id="PS01007">
    <property type="entry name" value="TRANSPOSASE_MUTATOR"/>
    <property type="match status" value="1"/>
</dbReference>
<evidence type="ECO:0000256" key="6">
    <source>
        <dbReference type="RuleBase" id="RU365089"/>
    </source>
</evidence>
<dbReference type="AlphaFoldDB" id="A0A318Q625"/>